<evidence type="ECO:0000313" key="2">
    <source>
        <dbReference type="EMBL" id="RCV10653.1"/>
    </source>
</evidence>
<dbReference type="AlphaFoldDB" id="A0A368PYG4"/>
<evidence type="ECO:0000256" key="1">
    <source>
        <dbReference type="SAM" id="MobiDB-lite"/>
    </source>
</evidence>
<gene>
    <name evidence="2" type="ORF">SETIT_2G126300v2</name>
</gene>
<reference evidence="2" key="2">
    <citation type="submission" date="2015-07" db="EMBL/GenBank/DDBJ databases">
        <authorList>
            <person name="Noorani M."/>
        </authorList>
    </citation>
    <scope>NUCLEOTIDE SEQUENCE</scope>
    <source>
        <strain evidence="2">Yugu1</strain>
    </source>
</reference>
<feature type="region of interest" description="Disordered" evidence="1">
    <location>
        <begin position="22"/>
        <end position="54"/>
    </location>
</feature>
<proteinExistence type="predicted"/>
<accession>A0A368PYG4</accession>
<dbReference type="OrthoDB" id="694615at2759"/>
<feature type="region of interest" description="Disordered" evidence="1">
    <location>
        <begin position="104"/>
        <end position="145"/>
    </location>
</feature>
<name>A0A368PYG4_SETIT</name>
<protein>
    <submittedName>
        <fullName evidence="2">Uncharacterized protein</fullName>
    </submittedName>
</protein>
<dbReference type="EMBL" id="CM003529">
    <property type="protein sequence ID" value="RCV10653.1"/>
    <property type="molecule type" value="Genomic_DNA"/>
</dbReference>
<dbReference type="PANTHER" id="PTHR33075:SF7">
    <property type="entry name" value="OS02G0303350 PROTEIN"/>
    <property type="match status" value="1"/>
</dbReference>
<organism evidence="2">
    <name type="scientific">Setaria italica</name>
    <name type="common">Foxtail millet</name>
    <name type="synonym">Panicum italicum</name>
    <dbReference type="NCBI Taxonomy" id="4555"/>
    <lineage>
        <taxon>Eukaryota</taxon>
        <taxon>Viridiplantae</taxon>
        <taxon>Streptophyta</taxon>
        <taxon>Embryophyta</taxon>
        <taxon>Tracheophyta</taxon>
        <taxon>Spermatophyta</taxon>
        <taxon>Magnoliopsida</taxon>
        <taxon>Liliopsida</taxon>
        <taxon>Poales</taxon>
        <taxon>Poaceae</taxon>
        <taxon>PACMAD clade</taxon>
        <taxon>Panicoideae</taxon>
        <taxon>Panicodae</taxon>
        <taxon>Paniceae</taxon>
        <taxon>Cenchrinae</taxon>
        <taxon>Setaria</taxon>
    </lineage>
</organism>
<reference evidence="2" key="1">
    <citation type="journal article" date="2012" name="Nat. Biotechnol.">
        <title>Reference genome sequence of the model plant Setaria.</title>
        <authorList>
            <person name="Bennetzen J.L."/>
            <person name="Schmutz J."/>
            <person name="Wang H."/>
            <person name="Percifield R."/>
            <person name="Hawkins J."/>
            <person name="Pontaroli A.C."/>
            <person name="Estep M."/>
            <person name="Feng L."/>
            <person name="Vaughn J.N."/>
            <person name="Grimwood J."/>
            <person name="Jenkins J."/>
            <person name="Barry K."/>
            <person name="Lindquist E."/>
            <person name="Hellsten U."/>
            <person name="Deshpande S."/>
            <person name="Wang X."/>
            <person name="Wu X."/>
            <person name="Mitros T."/>
            <person name="Triplett J."/>
            <person name="Yang X."/>
            <person name="Ye C.Y."/>
            <person name="Mauro-Herrera M."/>
            <person name="Wang L."/>
            <person name="Li P."/>
            <person name="Sharma M."/>
            <person name="Sharma R."/>
            <person name="Ronald P.C."/>
            <person name="Panaud O."/>
            <person name="Kellogg E.A."/>
            <person name="Brutnell T.P."/>
            <person name="Doust A.N."/>
            <person name="Tuskan G.A."/>
            <person name="Rokhsar D."/>
            <person name="Devos K.M."/>
        </authorList>
    </citation>
    <scope>NUCLEOTIDE SEQUENCE [LARGE SCALE GENOMIC DNA]</scope>
    <source>
        <strain evidence="2">Yugu1</strain>
    </source>
</reference>
<dbReference type="PANTHER" id="PTHR33075">
    <property type="entry name" value="OS02G0499800 PROTEIN"/>
    <property type="match status" value="1"/>
</dbReference>
<sequence length="240" mass="25474">MLADEDPVPEYGPMHPLPAAALCWMGPNPANPSSIMQDLPANDPNPAAPHEDAMSCADGVADDVAADSITPGPSAVQMDINGVLPEVVVVPPKLVNKPTRVITGPALPPNGLPLVPYTNDEDDDEVREIDGPKSGTPSKRRARKLKEPMEDVVLRRIKRLNADVGGFRNEKSALEATDYPTPIEVVPPMYSGTADIGASPSPVPHLPIDTIQSMATGFLQMQPNAIGVVALLELDNDDDM</sequence>